<dbReference type="Pfam" id="PF01083">
    <property type="entry name" value="Cutinase"/>
    <property type="match status" value="1"/>
</dbReference>
<keyword evidence="2" id="KW-0719">Serine esterase</keyword>
<proteinExistence type="inferred from homology"/>
<organism evidence="6 7">
    <name type="scientific">Corynebacterium urogenitale</name>
    <dbReference type="NCBI Taxonomy" id="2487892"/>
    <lineage>
        <taxon>Bacteria</taxon>
        <taxon>Bacillati</taxon>
        <taxon>Actinomycetota</taxon>
        <taxon>Actinomycetes</taxon>
        <taxon>Mycobacteriales</taxon>
        <taxon>Corynebacteriaceae</taxon>
        <taxon>Corynebacterium</taxon>
    </lineage>
</organism>
<evidence type="ECO:0000256" key="2">
    <source>
        <dbReference type="ARBA" id="ARBA00022487"/>
    </source>
</evidence>
<reference evidence="7" key="1">
    <citation type="submission" date="2019-10" db="EMBL/GenBank/DDBJ databases">
        <title>Complete genome sequence of Corynebacterium urogenitalis DSM 108747, isolated from the genital tract of a cow.</title>
        <authorList>
            <person name="Ruckert C."/>
            <person name="Ballas P."/>
            <person name="Wagener K."/>
            <person name="Drillich M."/>
            <person name="Kaempfer P."/>
            <person name="Busse H.-J."/>
            <person name="Ehling-Schulz M."/>
        </authorList>
    </citation>
    <scope>NUCLEOTIDE SEQUENCE [LARGE SCALE GENOMIC DNA]</scope>
    <source>
        <strain evidence="7">LMM 1652</strain>
    </source>
</reference>
<evidence type="ECO:0000313" key="7">
    <source>
        <dbReference type="Proteomes" id="UP000326711"/>
    </source>
</evidence>
<dbReference type="SUPFAM" id="SSF53474">
    <property type="entry name" value="alpha/beta-Hydrolases"/>
    <property type="match status" value="1"/>
</dbReference>
<dbReference type="KEGG" id="cuo:CUROG_01010"/>
<keyword evidence="3" id="KW-0378">Hydrolase</keyword>
<gene>
    <name evidence="6" type="ORF">CUROG_01010</name>
</gene>
<keyword evidence="4" id="KW-1015">Disulfide bond</keyword>
<dbReference type="InterPro" id="IPR029058">
    <property type="entry name" value="AB_hydrolase_fold"/>
</dbReference>
<evidence type="ECO:0000256" key="1">
    <source>
        <dbReference type="ARBA" id="ARBA00007534"/>
    </source>
</evidence>
<dbReference type="InterPro" id="IPR000675">
    <property type="entry name" value="Cutinase/axe"/>
</dbReference>
<evidence type="ECO:0000256" key="3">
    <source>
        <dbReference type="ARBA" id="ARBA00022801"/>
    </source>
</evidence>
<dbReference type="SMART" id="SM01110">
    <property type="entry name" value="Cutinase"/>
    <property type="match status" value="1"/>
</dbReference>
<dbReference type="EMBL" id="CP045032">
    <property type="protein sequence ID" value="QFQ01603.1"/>
    <property type="molecule type" value="Genomic_DNA"/>
</dbReference>
<protein>
    <submittedName>
        <fullName evidence="6">Cutinase</fullName>
    </submittedName>
</protein>
<dbReference type="PANTHER" id="PTHR33630">
    <property type="entry name" value="CUTINASE RV1984C-RELATED-RELATED"/>
    <property type="match status" value="1"/>
</dbReference>
<dbReference type="AlphaFoldDB" id="A0A5J6Z7G0"/>
<dbReference type="Proteomes" id="UP000326711">
    <property type="component" value="Chromosome"/>
</dbReference>
<dbReference type="Gene3D" id="3.40.50.1820">
    <property type="entry name" value="alpha/beta hydrolase"/>
    <property type="match status" value="1"/>
</dbReference>
<feature type="region of interest" description="Disordered" evidence="5">
    <location>
        <begin position="30"/>
        <end position="50"/>
    </location>
</feature>
<dbReference type="GO" id="GO:0052689">
    <property type="term" value="F:carboxylic ester hydrolase activity"/>
    <property type="evidence" value="ECO:0007669"/>
    <property type="project" value="UniProtKB-KW"/>
</dbReference>
<accession>A0A5J6Z7G0</accession>
<dbReference type="OrthoDB" id="4423762at2"/>
<dbReference type="RefSeq" id="WP_151902083.1">
    <property type="nucleotide sequence ID" value="NZ_CP045032.1"/>
</dbReference>
<keyword evidence="7" id="KW-1185">Reference proteome</keyword>
<comment type="similarity">
    <text evidence="1">Belongs to the cutinase family.</text>
</comment>
<dbReference type="PANTHER" id="PTHR33630:SF9">
    <property type="entry name" value="CUTINASE 4"/>
    <property type="match status" value="1"/>
</dbReference>
<evidence type="ECO:0000313" key="6">
    <source>
        <dbReference type="EMBL" id="QFQ01603.1"/>
    </source>
</evidence>
<sequence precursor="true">MRKIFTVVAVVILLAAIVVGVGQWMNTHRGGPLPGQPPSPAGPTPPASEIEAVNPPGCSAYELIAAPGTWESNPNDDPLNPTANPRSLLLTVTNPLKEQFGEQALKVWTVPYTAQFRNFNALHEMSYDDSRKEGMERINAELRATHEACPATRFLLVGFSQGAVLTGDLAAEIGNGRGVVPADTIAGVTVIADGRQEDGKGTLVGNKGIKGTGAEIALNPVSGVIQPIVPGATMRGPRSDGFGELNDRVNSLCAPRDLVCDAPRELGDVLKRAQDLVNNNVVHSQYATNPNVVPGMTTPEWIIGWVGEIVQQ</sequence>
<feature type="compositionally biased region" description="Pro residues" evidence="5">
    <location>
        <begin position="34"/>
        <end position="46"/>
    </location>
</feature>
<evidence type="ECO:0000256" key="5">
    <source>
        <dbReference type="SAM" id="MobiDB-lite"/>
    </source>
</evidence>
<evidence type="ECO:0000256" key="4">
    <source>
        <dbReference type="ARBA" id="ARBA00023157"/>
    </source>
</evidence>
<name>A0A5J6Z7G0_9CORY</name>